<dbReference type="SUPFAM" id="SSF56112">
    <property type="entry name" value="Protein kinase-like (PK-like)"/>
    <property type="match status" value="1"/>
</dbReference>
<dbReference type="InterPro" id="IPR017441">
    <property type="entry name" value="Protein_kinase_ATP_BS"/>
</dbReference>
<dbReference type="CDD" id="cd00192">
    <property type="entry name" value="PTKc"/>
    <property type="match status" value="1"/>
</dbReference>
<evidence type="ECO:0000313" key="7">
    <source>
        <dbReference type="EMBL" id="CDW27656.1"/>
    </source>
</evidence>
<name>A0A0K2TQJ0_LEPSM</name>
<dbReference type="GO" id="GO:0004714">
    <property type="term" value="F:transmembrane receptor protein tyrosine kinase activity"/>
    <property type="evidence" value="ECO:0007669"/>
    <property type="project" value="UniProtKB-EC"/>
</dbReference>
<evidence type="ECO:0000259" key="6">
    <source>
        <dbReference type="PROSITE" id="PS50011"/>
    </source>
</evidence>
<dbReference type="GO" id="GO:0043235">
    <property type="term" value="C:receptor complex"/>
    <property type="evidence" value="ECO:0007669"/>
    <property type="project" value="TreeGrafter"/>
</dbReference>
<dbReference type="PRINTS" id="PR00109">
    <property type="entry name" value="TYRKINASE"/>
</dbReference>
<dbReference type="InterPro" id="IPR000719">
    <property type="entry name" value="Prot_kinase_dom"/>
</dbReference>
<evidence type="ECO:0000256" key="4">
    <source>
        <dbReference type="SAM" id="Phobius"/>
    </source>
</evidence>
<dbReference type="PROSITE" id="PS00109">
    <property type="entry name" value="PROTEIN_KINASE_TYR"/>
    <property type="match status" value="1"/>
</dbReference>
<dbReference type="InterPro" id="IPR011009">
    <property type="entry name" value="Kinase-like_dom_sf"/>
</dbReference>
<dbReference type="Gene3D" id="1.10.510.10">
    <property type="entry name" value="Transferase(Phosphotransferase) domain 1"/>
    <property type="match status" value="1"/>
</dbReference>
<dbReference type="GO" id="GO:0005886">
    <property type="term" value="C:plasma membrane"/>
    <property type="evidence" value="ECO:0007669"/>
    <property type="project" value="TreeGrafter"/>
</dbReference>
<dbReference type="GO" id="GO:0005524">
    <property type="term" value="F:ATP binding"/>
    <property type="evidence" value="ECO:0007669"/>
    <property type="project" value="UniProtKB-UniRule"/>
</dbReference>
<dbReference type="EMBL" id="HACA01010295">
    <property type="protein sequence ID" value="CDW27656.1"/>
    <property type="molecule type" value="Transcribed_RNA"/>
</dbReference>
<dbReference type="PANTHER" id="PTHR24416">
    <property type="entry name" value="TYROSINE-PROTEIN KINASE RECEPTOR"/>
    <property type="match status" value="1"/>
</dbReference>
<keyword evidence="7" id="KW-0675">Receptor</keyword>
<comment type="catalytic activity">
    <reaction evidence="2">
        <text>L-tyrosyl-[protein] + ATP = O-phospho-L-tyrosyl-[protein] + ADP + H(+)</text>
        <dbReference type="Rhea" id="RHEA:10596"/>
        <dbReference type="Rhea" id="RHEA-COMP:10136"/>
        <dbReference type="Rhea" id="RHEA-COMP:20101"/>
        <dbReference type="ChEBI" id="CHEBI:15378"/>
        <dbReference type="ChEBI" id="CHEBI:30616"/>
        <dbReference type="ChEBI" id="CHEBI:46858"/>
        <dbReference type="ChEBI" id="CHEBI:61978"/>
        <dbReference type="ChEBI" id="CHEBI:456216"/>
        <dbReference type="EC" id="2.7.10.1"/>
    </reaction>
</comment>
<dbReference type="InterPro" id="IPR008266">
    <property type="entry name" value="Tyr_kinase_AS"/>
</dbReference>
<dbReference type="GO" id="GO:0007169">
    <property type="term" value="P:cell surface receptor protein tyrosine kinase signaling pathway"/>
    <property type="evidence" value="ECO:0007669"/>
    <property type="project" value="TreeGrafter"/>
</dbReference>
<comment type="subcellular location">
    <subcellularLocation>
        <location evidence="1">Membrane</location>
        <topology evidence="1">Single-pass membrane protein</topology>
    </subcellularLocation>
</comment>
<keyword evidence="3" id="KW-0547">Nucleotide-binding</keyword>
<dbReference type="PROSITE" id="PS00107">
    <property type="entry name" value="PROTEIN_KINASE_ATP"/>
    <property type="match status" value="1"/>
</dbReference>
<organism evidence="7">
    <name type="scientific">Lepeophtheirus salmonis</name>
    <name type="common">Salmon louse</name>
    <name type="synonym">Caligus salmonis</name>
    <dbReference type="NCBI Taxonomy" id="72036"/>
    <lineage>
        <taxon>Eukaryota</taxon>
        <taxon>Metazoa</taxon>
        <taxon>Ecdysozoa</taxon>
        <taxon>Arthropoda</taxon>
        <taxon>Crustacea</taxon>
        <taxon>Multicrustacea</taxon>
        <taxon>Hexanauplia</taxon>
        <taxon>Copepoda</taxon>
        <taxon>Siphonostomatoida</taxon>
        <taxon>Caligidae</taxon>
        <taxon>Lepeophtheirus</taxon>
    </lineage>
</organism>
<keyword evidence="4" id="KW-1133">Transmembrane helix</keyword>
<feature type="signal peptide" evidence="5">
    <location>
        <begin position="1"/>
        <end position="19"/>
    </location>
</feature>
<evidence type="ECO:0000256" key="1">
    <source>
        <dbReference type="ARBA" id="ARBA00004167"/>
    </source>
</evidence>
<dbReference type="InterPro" id="IPR001245">
    <property type="entry name" value="Ser-Thr/Tyr_kinase_cat_dom"/>
</dbReference>
<keyword evidence="5" id="KW-0732">Signal</keyword>
<feature type="domain" description="Protein kinase" evidence="6">
    <location>
        <begin position="373"/>
        <end position="651"/>
    </location>
</feature>
<keyword evidence="4" id="KW-0812">Transmembrane</keyword>
<protein>
    <submittedName>
        <fullName evidence="7">Fibroblast growth factor receptor 1Alike [Xiphosphorus maculatus]</fullName>
    </submittedName>
</protein>
<feature type="chain" id="PRO_5005488059" evidence="5">
    <location>
        <begin position="20"/>
        <end position="709"/>
    </location>
</feature>
<sequence>MNILGLLLFLLFYSKSGTAKTVCSKPSGTLSLLPDIAFISSTTNQKSKKRTLFIGNTQEFSLQCNNSIKSFTLSEMSYSNGLNYEKIIMPCGEECSSEIIVLGSNAIDMVNCTANNSKISCETEGVLDVVSPERNPSTSIKYSFYDTTISSWIKCAKYDDNNKEINDLNQLDMFDNTVIICPFNESSSQSSDNVLVRLEKDEALAKVALAVRTFNFRTKRSPNYTYFTVKVAVAVSDPIKEQENVKGGINSTIMIVSGALVGLFMILLLSLVFIYQMKKRDLLSKVSSAHHSNEKISDVFYVSSSKSSESDTISTIIPQDYDSVFVVDDAGKRRLLKRQLSGDPNKLNPEMYLNHQASALSYDQGYEIPRCDFTIGKMLGSGNFGSVYEGEVCGLFGPTSKTKAAVKTVNDSTDISRLTALLCEIKILGKIEPHLSLLSMLGACAAGLENDGELYLLLEHCPHGNLKSYLIEKRSQFKNGYNNQLLTEWAYGIAQGLKYLNSYRIMHGDLAARNILLGHDLVAKVSDFGLSKSMYDKYRYRKTNRQYVPWKWMAIEYLQDGCFHLNSDAWSYGVVLWEIFSLGEEPYFGERMDVVVNKLRQGHRLSSPDLLDDIDNGDIIYNDVMYPSWKEDPKERITFENIIEIFENVILNEDTIQIYSDRYKRHKEIHNAKKTKAENIRNPKMPVVVEESTPDTNGYITVQMACEHV</sequence>
<evidence type="ECO:0000256" key="2">
    <source>
        <dbReference type="ARBA" id="ARBA00051243"/>
    </source>
</evidence>
<dbReference type="PROSITE" id="PS50011">
    <property type="entry name" value="PROTEIN_KINASE_DOM"/>
    <property type="match status" value="1"/>
</dbReference>
<keyword evidence="4" id="KW-0472">Membrane</keyword>
<dbReference type="OrthoDB" id="3256376at2759"/>
<evidence type="ECO:0000256" key="5">
    <source>
        <dbReference type="SAM" id="SignalP"/>
    </source>
</evidence>
<reference evidence="7" key="1">
    <citation type="submission" date="2014-05" db="EMBL/GenBank/DDBJ databases">
        <authorList>
            <person name="Chronopoulou M."/>
        </authorList>
    </citation>
    <scope>NUCLEOTIDE SEQUENCE</scope>
    <source>
        <tissue evidence="7">Whole organism</tissue>
    </source>
</reference>
<feature type="binding site" evidence="3">
    <location>
        <position position="407"/>
    </location>
    <ligand>
        <name>ATP</name>
        <dbReference type="ChEBI" id="CHEBI:30616"/>
    </ligand>
</feature>
<dbReference type="AlphaFoldDB" id="A0A0K2TQJ0"/>
<dbReference type="InterPro" id="IPR050122">
    <property type="entry name" value="RTK"/>
</dbReference>
<accession>A0A0K2TQJ0</accession>
<dbReference type="Gene3D" id="3.30.200.20">
    <property type="entry name" value="Phosphorylase Kinase, domain 1"/>
    <property type="match status" value="1"/>
</dbReference>
<keyword evidence="3" id="KW-0067">ATP-binding</keyword>
<evidence type="ECO:0000256" key="3">
    <source>
        <dbReference type="PROSITE-ProRule" id="PRU10141"/>
    </source>
</evidence>
<proteinExistence type="predicted"/>
<dbReference type="Pfam" id="PF07714">
    <property type="entry name" value="PK_Tyr_Ser-Thr"/>
    <property type="match status" value="1"/>
</dbReference>
<feature type="transmembrane region" description="Helical" evidence="4">
    <location>
        <begin position="253"/>
        <end position="275"/>
    </location>
</feature>
<dbReference type="PANTHER" id="PTHR24416:SF621">
    <property type="entry name" value="TYROSINE KINASE RECEPTOR CAD96CA"/>
    <property type="match status" value="1"/>
</dbReference>